<comment type="caution">
    <text evidence="1">The sequence shown here is derived from an EMBL/GenBank/DDBJ whole genome shotgun (WGS) entry which is preliminary data.</text>
</comment>
<evidence type="ECO:0008006" key="3">
    <source>
        <dbReference type="Google" id="ProtNLM"/>
    </source>
</evidence>
<dbReference type="EMBL" id="JBGEDP010000001">
    <property type="protein sequence ID" value="MEY8014579.1"/>
    <property type="molecule type" value="Genomic_DNA"/>
</dbReference>
<proteinExistence type="predicted"/>
<dbReference type="SUPFAM" id="SSF54427">
    <property type="entry name" value="NTF2-like"/>
    <property type="match status" value="1"/>
</dbReference>
<organism evidence="1 2">
    <name type="scientific">Mycobacterium servetii</name>
    <dbReference type="NCBI Taxonomy" id="3237418"/>
    <lineage>
        <taxon>Bacteria</taxon>
        <taxon>Bacillati</taxon>
        <taxon>Actinomycetota</taxon>
        <taxon>Actinomycetes</taxon>
        <taxon>Mycobacteriales</taxon>
        <taxon>Mycobacteriaceae</taxon>
        <taxon>Mycobacterium</taxon>
    </lineage>
</organism>
<sequence length="157" mass="17899">MTVLRDISEVIDDYAGRSRTVLQYGLTTKRLVDEAKKPGFSAESWAPLATLVATDEFERVGAFKEVMDWPAYVDFLTNWATSSEWECSLRRITETPDAVFLELEERSRIGEFANSVNSLSVYAFDDAGKIRHIDLYLQMELPPAEMLKSFERAETSE</sequence>
<protein>
    <recommendedName>
        <fullName evidence="3">SnoaL-like domain-containing protein</fullName>
    </recommendedName>
</protein>
<reference evidence="1 2" key="1">
    <citation type="submission" date="2024-08" db="EMBL/GenBank/DDBJ databases">
        <title>Mycobacterium servetensis sp. nov., a novel rapid-growing mycobacterial species recovered from a human patient in Zaragoza, Spain.</title>
        <authorList>
            <person name="Tristancho-Baro A.I."/>
            <person name="Buenestado-Serrano S."/>
            <person name="Garcia De Viedma D."/>
            <person name="Milagro-Beamonte A."/>
            <person name="Burillo N."/>
            <person name="Sanz S."/>
            <person name="Lopez-Calleja A.I."/>
            <person name="Penas-Utrilla D."/>
            <person name="Guardingo M."/>
            <person name="Garcia M.J."/>
            <person name="Vinuelas-Bayon J."/>
        </authorList>
    </citation>
    <scope>NUCLEOTIDE SEQUENCE [LARGE SCALE GENOMIC DNA]</scope>
    <source>
        <strain evidence="2">HUMS_12744610</strain>
    </source>
</reference>
<gene>
    <name evidence="1" type="ORF">AB8998_05935</name>
</gene>
<name>A0ABV4BWB5_9MYCO</name>
<dbReference type="InterPro" id="IPR032710">
    <property type="entry name" value="NTF2-like_dom_sf"/>
</dbReference>
<evidence type="ECO:0000313" key="2">
    <source>
        <dbReference type="Proteomes" id="UP001564760"/>
    </source>
</evidence>
<keyword evidence="2" id="KW-1185">Reference proteome</keyword>
<evidence type="ECO:0000313" key="1">
    <source>
        <dbReference type="EMBL" id="MEY8014579.1"/>
    </source>
</evidence>
<accession>A0ABV4BWB5</accession>
<dbReference type="Proteomes" id="UP001564760">
    <property type="component" value="Unassembled WGS sequence"/>
</dbReference>